<dbReference type="PROSITE" id="PS51352">
    <property type="entry name" value="THIOREDOXIN_2"/>
    <property type="match status" value="1"/>
</dbReference>
<dbReference type="InterPro" id="IPR052250">
    <property type="entry name" value="PDI_TMX3"/>
</dbReference>
<comment type="caution">
    <text evidence="10">The sequence shown here is derived from an EMBL/GenBank/DDBJ whole genome shotgun (WGS) entry which is preliminary data.</text>
</comment>
<evidence type="ECO:0000313" key="10">
    <source>
        <dbReference type="EMBL" id="GMH55735.1"/>
    </source>
</evidence>
<feature type="signal peptide" evidence="8">
    <location>
        <begin position="1"/>
        <end position="35"/>
    </location>
</feature>
<dbReference type="EMBL" id="BRXZ01002155">
    <property type="protein sequence ID" value="GMH55735.1"/>
    <property type="molecule type" value="Genomic_DNA"/>
</dbReference>
<evidence type="ECO:0000256" key="8">
    <source>
        <dbReference type="SAM" id="SignalP"/>
    </source>
</evidence>
<feature type="region of interest" description="Disordered" evidence="6">
    <location>
        <begin position="394"/>
        <end position="428"/>
    </location>
</feature>
<keyword evidence="2 7" id="KW-0812">Transmembrane</keyword>
<dbReference type="CDD" id="cd02961">
    <property type="entry name" value="PDI_a_family"/>
    <property type="match status" value="1"/>
</dbReference>
<dbReference type="Proteomes" id="UP001165082">
    <property type="component" value="Unassembled WGS sequence"/>
</dbReference>
<keyword evidence="3 7" id="KW-1133">Transmembrane helix</keyword>
<dbReference type="InterPro" id="IPR036249">
    <property type="entry name" value="Thioredoxin-like_sf"/>
</dbReference>
<sequence length="428" mass="47203">MRQLTMMSAAATKKGTMNLVPQLFSILLLVGAASADERSPFFSQINVLTTKNFNAIMKNSEDTVPVWLLDFYAPWCGHCKKLAPVLETIAADEENNLIAVGTIDATAHRSIADKYNVKGFPTIYWRYKGEDFLHKGGRTKDALVNYGMRLTEEAITDVGKVVHFGSSSVAYVFDGTESEAGLKVSEKYKMDTSFGRVVGGGAATKLCKVEVGEEPLCEVESSKWDAFVKKTNLPTLVQINGDTFGKAVGVGLPLVIAAIKNDNSEESERMLEIARENKSEAKFVFATIDRIAFGSWLDGFDDLQKGEDQYFVFDNDRKKYWVMEGGKDIKEFLEEVQGGKAKESSYSKGGGQGGFGELIDLFKKYLPWSCLVFVPFLMLIWVIFFDEPFQVEEGGDEAKDAKKDKGGAEGKGEGKGDEAAKAETKKEK</sequence>
<evidence type="ECO:0000256" key="3">
    <source>
        <dbReference type="ARBA" id="ARBA00022989"/>
    </source>
</evidence>
<dbReference type="GO" id="GO:0005789">
    <property type="term" value="C:endoplasmic reticulum membrane"/>
    <property type="evidence" value="ECO:0007669"/>
    <property type="project" value="UniProtKB-SubCell"/>
</dbReference>
<keyword evidence="11" id="KW-1185">Reference proteome</keyword>
<evidence type="ECO:0000256" key="2">
    <source>
        <dbReference type="ARBA" id="ARBA00022692"/>
    </source>
</evidence>
<dbReference type="SUPFAM" id="SSF52833">
    <property type="entry name" value="Thioredoxin-like"/>
    <property type="match status" value="2"/>
</dbReference>
<dbReference type="InterPro" id="IPR017937">
    <property type="entry name" value="Thioredoxin_CS"/>
</dbReference>
<dbReference type="PANTHER" id="PTHR46426:SF1">
    <property type="entry name" value="PROTEIN DISULFIDE-ISOMERASE TMX3"/>
    <property type="match status" value="1"/>
</dbReference>
<evidence type="ECO:0000256" key="6">
    <source>
        <dbReference type="SAM" id="MobiDB-lite"/>
    </source>
</evidence>
<evidence type="ECO:0000256" key="1">
    <source>
        <dbReference type="ARBA" id="ARBA00004389"/>
    </source>
</evidence>
<evidence type="ECO:0000259" key="9">
    <source>
        <dbReference type="PROSITE" id="PS51352"/>
    </source>
</evidence>
<keyword evidence="8" id="KW-0732">Signal</keyword>
<reference evidence="10" key="1">
    <citation type="submission" date="2022-07" db="EMBL/GenBank/DDBJ databases">
        <title>Genome analysis of Parmales, a sister group of diatoms, reveals the evolutionary specialization of diatoms from phago-mixotrophs to photoautotrophs.</title>
        <authorList>
            <person name="Ban H."/>
            <person name="Sato S."/>
            <person name="Yoshikawa S."/>
            <person name="Kazumasa Y."/>
            <person name="Nakamura Y."/>
            <person name="Ichinomiya M."/>
            <person name="Saitoh K."/>
            <person name="Sato N."/>
            <person name="Blanc-Mathieu R."/>
            <person name="Endo H."/>
            <person name="Kuwata A."/>
            <person name="Ogata H."/>
        </authorList>
    </citation>
    <scope>NUCLEOTIDE SEQUENCE</scope>
</reference>
<dbReference type="Gene3D" id="3.40.30.10">
    <property type="entry name" value="Glutaredoxin"/>
    <property type="match status" value="2"/>
</dbReference>
<dbReference type="OrthoDB" id="427280at2759"/>
<feature type="transmembrane region" description="Helical" evidence="7">
    <location>
        <begin position="365"/>
        <end position="385"/>
    </location>
</feature>
<keyword evidence="4 7" id="KW-0472">Membrane</keyword>
<feature type="chain" id="PRO_5040812485" description="Thioredoxin domain-containing protein" evidence="8">
    <location>
        <begin position="36"/>
        <end position="428"/>
    </location>
</feature>
<evidence type="ECO:0000256" key="4">
    <source>
        <dbReference type="ARBA" id="ARBA00023136"/>
    </source>
</evidence>
<comment type="subcellular location">
    <subcellularLocation>
        <location evidence="1">Endoplasmic reticulum membrane</location>
        <topology evidence="1">Single-pass membrane protein</topology>
    </subcellularLocation>
</comment>
<gene>
    <name evidence="10" type="ORF">TrRE_jg2666</name>
</gene>
<evidence type="ECO:0000256" key="7">
    <source>
        <dbReference type="SAM" id="Phobius"/>
    </source>
</evidence>
<dbReference type="AlphaFoldDB" id="A0A9W6ZTN3"/>
<dbReference type="Pfam" id="PF00085">
    <property type="entry name" value="Thioredoxin"/>
    <property type="match status" value="1"/>
</dbReference>
<feature type="domain" description="Thioredoxin" evidence="9">
    <location>
        <begin position="33"/>
        <end position="156"/>
    </location>
</feature>
<comment type="function">
    <text evidence="5">Probable disulfide isomerase, which participates in the folding of proteins containing disulfide bonds. May act as a dithiol oxidase. Acts as a regulator of endoplasmic reticulum-mitochondria contact sites via its ability to regulate redox signals.</text>
</comment>
<dbReference type="InterPro" id="IPR013766">
    <property type="entry name" value="Thioredoxin_domain"/>
</dbReference>
<proteinExistence type="predicted"/>
<evidence type="ECO:0000313" key="11">
    <source>
        <dbReference type="Proteomes" id="UP001165082"/>
    </source>
</evidence>
<organism evidence="10 11">
    <name type="scientific">Triparma retinervis</name>
    <dbReference type="NCBI Taxonomy" id="2557542"/>
    <lineage>
        <taxon>Eukaryota</taxon>
        <taxon>Sar</taxon>
        <taxon>Stramenopiles</taxon>
        <taxon>Ochrophyta</taxon>
        <taxon>Bolidophyceae</taxon>
        <taxon>Parmales</taxon>
        <taxon>Triparmaceae</taxon>
        <taxon>Triparma</taxon>
    </lineage>
</organism>
<protein>
    <recommendedName>
        <fullName evidence="9">Thioredoxin domain-containing protein</fullName>
    </recommendedName>
</protein>
<dbReference type="PANTHER" id="PTHR46426">
    <property type="entry name" value="PROTEIN DISULFIDE-ISOMERASE TMX3"/>
    <property type="match status" value="1"/>
</dbReference>
<feature type="compositionally biased region" description="Basic and acidic residues" evidence="6">
    <location>
        <begin position="396"/>
        <end position="428"/>
    </location>
</feature>
<name>A0A9W6ZTN3_9STRA</name>
<evidence type="ECO:0000256" key="5">
    <source>
        <dbReference type="ARBA" id="ARBA00045246"/>
    </source>
</evidence>
<dbReference type="PROSITE" id="PS00194">
    <property type="entry name" value="THIOREDOXIN_1"/>
    <property type="match status" value="1"/>
</dbReference>
<accession>A0A9W6ZTN3</accession>